<feature type="transmembrane region" description="Helical" evidence="8">
    <location>
        <begin position="149"/>
        <end position="176"/>
    </location>
</feature>
<keyword evidence="7 8" id="KW-0472">Membrane</keyword>
<keyword evidence="6 8" id="KW-1133">Transmembrane helix</keyword>
<feature type="transmembrane region" description="Helical" evidence="8">
    <location>
        <begin position="278"/>
        <end position="302"/>
    </location>
</feature>
<feature type="transmembrane region" description="Helical" evidence="8">
    <location>
        <begin position="56"/>
        <end position="80"/>
    </location>
</feature>
<keyword evidence="4" id="KW-1003">Cell membrane</keyword>
<dbReference type="Pfam" id="PF01594">
    <property type="entry name" value="AI-2E_transport"/>
    <property type="match status" value="1"/>
</dbReference>
<evidence type="ECO:0000256" key="5">
    <source>
        <dbReference type="ARBA" id="ARBA00022692"/>
    </source>
</evidence>
<dbReference type="GO" id="GO:0055085">
    <property type="term" value="P:transmembrane transport"/>
    <property type="evidence" value="ECO:0007669"/>
    <property type="project" value="TreeGrafter"/>
</dbReference>
<feature type="transmembrane region" description="Helical" evidence="8">
    <location>
        <begin position="20"/>
        <end position="44"/>
    </location>
</feature>
<comment type="subcellular location">
    <subcellularLocation>
        <location evidence="1">Cell membrane</location>
        <topology evidence="1">Multi-pass membrane protein</topology>
    </subcellularLocation>
</comment>
<proteinExistence type="inferred from homology"/>
<dbReference type="PANTHER" id="PTHR21716:SF53">
    <property type="entry name" value="PERMEASE PERM-RELATED"/>
    <property type="match status" value="1"/>
</dbReference>
<evidence type="ECO:0000313" key="9">
    <source>
        <dbReference type="EMBL" id="EHP38091.1"/>
    </source>
</evidence>
<evidence type="ECO:0000256" key="6">
    <source>
        <dbReference type="ARBA" id="ARBA00022989"/>
    </source>
</evidence>
<dbReference type="Proteomes" id="UP000005808">
    <property type="component" value="Unassembled WGS sequence"/>
</dbReference>
<comment type="similarity">
    <text evidence="2">Belongs to the autoinducer-2 exporter (AI-2E) (TC 2.A.86) family.</text>
</comment>
<evidence type="ECO:0000256" key="3">
    <source>
        <dbReference type="ARBA" id="ARBA00022448"/>
    </source>
</evidence>
<dbReference type="PATRIC" id="fig|1127483.3.peg.7768"/>
<evidence type="ECO:0000313" key="10">
    <source>
        <dbReference type="Proteomes" id="UP000005808"/>
    </source>
</evidence>
<feature type="transmembrane region" description="Helical" evidence="8">
    <location>
        <begin position="213"/>
        <end position="232"/>
    </location>
</feature>
<reference evidence="9 10" key="1">
    <citation type="journal article" date="2012" name="J. Bacteriol.">
        <title>De Novo Genome Project of Cupriavidus basilensis OR16.</title>
        <authorList>
            <person name="Cserhati M."/>
            <person name="Kriszt B."/>
            <person name="Szoboszlay S."/>
            <person name="Toth A."/>
            <person name="Szabo I."/>
            <person name="Tancsics A."/>
            <person name="Nagy I."/>
            <person name="Horvath B."/>
            <person name="Nagy I."/>
            <person name="Kukolya J."/>
        </authorList>
    </citation>
    <scope>NUCLEOTIDE SEQUENCE [LARGE SCALE GENOMIC DNA]</scope>
    <source>
        <strain evidence="9 10">OR16</strain>
    </source>
</reference>
<sequence>MAMRMPSPAPAPAPVAVLASLYTLHLASAFVIPVVLAVVVAYVLDPLVTILCGRRIPRVVGASLVLLALVAGVVCCAYLLQGQVAGLVDRLPDVATKLSRSVGALLSGDDSMVQKIRRAATVLGGTGQGPPLRGSRIVVERAGDSLNNILLAGSVGIFAVAGQAAVVLFLAFFMLVSGDMFKRKFIKMAGTTLSQKKISVHMLDEINRQIQRYMVMLLVTNAMIGALTWLLLKWLQVDNAGTWALAAAALHLVPYFGAVLIAVCIGLAAFMQSGDFGLAAMAAGGSLMVATLIGALVTTWMTGRMAKMNAVAVFVVLLLFTWLWVWRGWLWWRSSWGSERGSVRGHVARHARSRIRRQRVPWASLQMRGLACMHSPLRVLLCEAQRAFGKHAFLAFFLAHRDKAQRAGSFRLRCCSHMAANIAST</sequence>
<dbReference type="AlphaFoldDB" id="H1SHA0"/>
<dbReference type="PANTHER" id="PTHR21716">
    <property type="entry name" value="TRANSMEMBRANE PROTEIN"/>
    <property type="match status" value="1"/>
</dbReference>
<organism evidence="9 10">
    <name type="scientific">Cupriavidus basilensis OR16</name>
    <dbReference type="NCBI Taxonomy" id="1127483"/>
    <lineage>
        <taxon>Bacteria</taxon>
        <taxon>Pseudomonadati</taxon>
        <taxon>Pseudomonadota</taxon>
        <taxon>Betaproteobacteria</taxon>
        <taxon>Burkholderiales</taxon>
        <taxon>Burkholderiaceae</taxon>
        <taxon>Cupriavidus</taxon>
    </lineage>
</organism>
<evidence type="ECO:0000256" key="7">
    <source>
        <dbReference type="ARBA" id="ARBA00023136"/>
    </source>
</evidence>
<accession>H1SHA0</accession>
<name>H1SHA0_9BURK</name>
<feature type="transmembrane region" description="Helical" evidence="8">
    <location>
        <begin position="308"/>
        <end position="326"/>
    </location>
</feature>
<dbReference type="EMBL" id="AHJE01000147">
    <property type="protein sequence ID" value="EHP38091.1"/>
    <property type="molecule type" value="Genomic_DNA"/>
</dbReference>
<protein>
    <recommendedName>
        <fullName evidence="11">Permease</fullName>
    </recommendedName>
</protein>
<gene>
    <name evidence="9" type="ORF">OR16_39044</name>
</gene>
<keyword evidence="3" id="KW-0813">Transport</keyword>
<dbReference type="GO" id="GO:0005886">
    <property type="term" value="C:plasma membrane"/>
    <property type="evidence" value="ECO:0007669"/>
    <property type="project" value="UniProtKB-SubCell"/>
</dbReference>
<evidence type="ECO:0000256" key="2">
    <source>
        <dbReference type="ARBA" id="ARBA00009773"/>
    </source>
</evidence>
<feature type="transmembrane region" description="Helical" evidence="8">
    <location>
        <begin position="252"/>
        <end position="271"/>
    </location>
</feature>
<evidence type="ECO:0008006" key="11">
    <source>
        <dbReference type="Google" id="ProtNLM"/>
    </source>
</evidence>
<evidence type="ECO:0000256" key="4">
    <source>
        <dbReference type="ARBA" id="ARBA00022475"/>
    </source>
</evidence>
<keyword evidence="5 8" id="KW-0812">Transmembrane</keyword>
<evidence type="ECO:0000256" key="8">
    <source>
        <dbReference type="SAM" id="Phobius"/>
    </source>
</evidence>
<comment type="caution">
    <text evidence="9">The sequence shown here is derived from an EMBL/GenBank/DDBJ whole genome shotgun (WGS) entry which is preliminary data.</text>
</comment>
<evidence type="ECO:0000256" key="1">
    <source>
        <dbReference type="ARBA" id="ARBA00004651"/>
    </source>
</evidence>
<dbReference type="InterPro" id="IPR002549">
    <property type="entry name" value="AI-2E-like"/>
</dbReference>